<feature type="region of interest" description="Disordered" evidence="1">
    <location>
        <begin position="1"/>
        <end position="34"/>
    </location>
</feature>
<gene>
    <name evidence="2" type="ORF">AVDCRST_MAG82-1535</name>
</gene>
<sequence>GQQVRKLGVATGARAADPGRRVHGVERRGRRGECRGRHPAELLAGKAFRGLRRRGILRLPNYAASDQARRRRDPQDRVAREPPMGDRAQPGGRRQSRGYPADGTRAELPVALFLGGRSRAGEGTERGDGGNDGGPARRRTPLASGIGGRQLPGFGPGRIPRALGLALRGPYGHHWGPAPHLRRRWPALGELLGLGAALPACCPLRPRRPCPAGQTLGPARDERGHLGSRTHRQDLSGTGLYRGLTGFRPLLLRPDAGGAFRLPGQPRGARPAHRRRPRPGTRRLPPRAATRGRV</sequence>
<feature type="non-terminal residue" evidence="2">
    <location>
        <position position="294"/>
    </location>
</feature>
<reference evidence="2" key="1">
    <citation type="submission" date="2020-02" db="EMBL/GenBank/DDBJ databases">
        <authorList>
            <person name="Meier V. D."/>
        </authorList>
    </citation>
    <scope>NUCLEOTIDE SEQUENCE</scope>
    <source>
        <strain evidence="2">AVDCRST_MAG82</strain>
    </source>
</reference>
<feature type="compositionally biased region" description="Basic and acidic residues" evidence="1">
    <location>
        <begin position="73"/>
        <end position="84"/>
    </location>
</feature>
<feature type="compositionally biased region" description="Basic residues" evidence="1">
    <location>
        <begin position="270"/>
        <end position="294"/>
    </location>
</feature>
<feature type="region of interest" description="Disordered" evidence="1">
    <location>
        <begin position="213"/>
        <end position="240"/>
    </location>
</feature>
<feature type="region of interest" description="Disordered" evidence="1">
    <location>
        <begin position="256"/>
        <end position="294"/>
    </location>
</feature>
<accession>A0A6J4PU97</accession>
<feature type="compositionally biased region" description="Basic and acidic residues" evidence="1">
    <location>
        <begin position="119"/>
        <end position="129"/>
    </location>
</feature>
<feature type="non-terminal residue" evidence="2">
    <location>
        <position position="1"/>
    </location>
</feature>
<evidence type="ECO:0000256" key="1">
    <source>
        <dbReference type="SAM" id="MobiDB-lite"/>
    </source>
</evidence>
<organism evidence="2">
    <name type="scientific">uncultured Rubrobacteraceae bacterium</name>
    <dbReference type="NCBI Taxonomy" id="349277"/>
    <lineage>
        <taxon>Bacteria</taxon>
        <taxon>Bacillati</taxon>
        <taxon>Actinomycetota</taxon>
        <taxon>Rubrobacteria</taxon>
        <taxon>Rubrobacterales</taxon>
        <taxon>Rubrobacteraceae</taxon>
        <taxon>environmental samples</taxon>
    </lineage>
</organism>
<protein>
    <submittedName>
        <fullName evidence="2">PFIG00823557: AC2 (Proteasome assembly chaperone) family</fullName>
    </submittedName>
</protein>
<name>A0A6J4PU97_9ACTN</name>
<dbReference type="AlphaFoldDB" id="A0A6J4PU97"/>
<evidence type="ECO:0000313" key="2">
    <source>
        <dbReference type="EMBL" id="CAA9422472.1"/>
    </source>
</evidence>
<feature type="compositionally biased region" description="Gly residues" evidence="1">
    <location>
        <begin position="145"/>
        <end position="154"/>
    </location>
</feature>
<feature type="region of interest" description="Disordered" evidence="1">
    <location>
        <begin position="62"/>
        <end position="154"/>
    </location>
</feature>
<keyword evidence="2" id="KW-0647">Proteasome</keyword>
<feature type="compositionally biased region" description="Basic and acidic residues" evidence="1">
    <location>
        <begin position="17"/>
        <end position="34"/>
    </location>
</feature>
<proteinExistence type="predicted"/>
<dbReference type="EMBL" id="CADCVA010000216">
    <property type="protein sequence ID" value="CAA9422472.1"/>
    <property type="molecule type" value="Genomic_DNA"/>
</dbReference>
<dbReference type="GO" id="GO:0000502">
    <property type="term" value="C:proteasome complex"/>
    <property type="evidence" value="ECO:0007669"/>
    <property type="project" value="UniProtKB-KW"/>
</dbReference>